<dbReference type="SUPFAM" id="SSF53474">
    <property type="entry name" value="alpha/beta-Hydrolases"/>
    <property type="match status" value="1"/>
</dbReference>
<feature type="domain" description="Peptidase S9 prolyl oligopeptidase catalytic" evidence="2">
    <location>
        <begin position="426"/>
        <end position="629"/>
    </location>
</feature>
<dbReference type="Proteomes" id="UP001612741">
    <property type="component" value="Unassembled WGS sequence"/>
</dbReference>
<dbReference type="Pfam" id="PF07676">
    <property type="entry name" value="PD40"/>
    <property type="match status" value="1"/>
</dbReference>
<dbReference type="InterPro" id="IPR029058">
    <property type="entry name" value="AB_hydrolase_fold"/>
</dbReference>
<keyword evidence="4" id="KW-1185">Reference proteome</keyword>
<evidence type="ECO:0000259" key="2">
    <source>
        <dbReference type="Pfam" id="PF00326"/>
    </source>
</evidence>
<dbReference type="InterPro" id="IPR050585">
    <property type="entry name" value="Xaa-Pro_dipeptidyl-ppase/CocE"/>
</dbReference>
<dbReference type="PANTHER" id="PTHR43056">
    <property type="entry name" value="PEPTIDASE S9 PROLYL OLIGOPEPTIDASE"/>
    <property type="match status" value="1"/>
</dbReference>
<name>A0ABW7Z9K9_9ACTN</name>
<dbReference type="RefSeq" id="WP_397090249.1">
    <property type="nucleotide sequence ID" value="NZ_JBITGY010000015.1"/>
</dbReference>
<accession>A0ABW7Z9K9</accession>
<dbReference type="InterPro" id="IPR001375">
    <property type="entry name" value="Peptidase_S9_cat"/>
</dbReference>
<dbReference type="InterPro" id="IPR011659">
    <property type="entry name" value="WD40"/>
</dbReference>
<dbReference type="InterPro" id="IPR011042">
    <property type="entry name" value="6-blade_b-propeller_TolB-like"/>
</dbReference>
<dbReference type="SUPFAM" id="SSF82171">
    <property type="entry name" value="DPP6 N-terminal domain-like"/>
    <property type="match status" value="1"/>
</dbReference>
<protein>
    <submittedName>
        <fullName evidence="3">S9 family peptidase</fullName>
    </submittedName>
</protein>
<sequence>MTVADHGAWRSVISADDLVHGLHELSYVDRVGTRTYWVESVRATAGATLLMYADDAGVPAQALPSGRSARSDVYGYGAGPYCVHHETVFFVDAVDQGLHRYDPGGEPRALTPDAIVPTRYAAPAASPDGRHLYCVRERVLADDTVHDLVCVPTDGSGVVTVLAEGHDFYGAPALSPDGRRLAFVTWDHPHMAWDESTLWEVRLADPATASGQRRVGGGPRRSFTQPRYGPDGRLHVVHDGTGWWNLYVERGSAGKADPFVALAPMAAEFGRPDWFCGLSTYGFLDDGSVVAAARSQGVDTLVRITPDGSVATTPGAFTVIDSLAAAGTTVAMICASPGLAPAVALLPAADPDIQVVRRSRPHPVGREWVSTPERIEFPTEAGLTAHALYYPPRNPDFSAPDGVLPPLIVSCHGGPTVMSTGALNYGVQFWTSRGFAVVEVNYGGSPGYGRAYRERIRGRWGITDVEDCVNAARHLVAAGAADPRRLIVRGLSSGGYTALHAALRASDFAVVTSYFGVVDPATIPGRTHKMESRYLDGLIGAWPEERGEYERRSVLRHAADLRTPTLLFHGLKDPIVPADQSERLRLALAEQGVPVRHVTYQDEGHGFARPENVIRTATEELRFLGELLGFVPAAGGTDQLVTP</sequence>
<gene>
    <name evidence="3" type="ORF">ACIBG2_44445</name>
</gene>
<evidence type="ECO:0000313" key="3">
    <source>
        <dbReference type="EMBL" id="MFI6504500.1"/>
    </source>
</evidence>
<evidence type="ECO:0000313" key="4">
    <source>
        <dbReference type="Proteomes" id="UP001612741"/>
    </source>
</evidence>
<proteinExistence type="predicted"/>
<dbReference type="PANTHER" id="PTHR43056:SF5">
    <property type="entry name" value="PEPTIDASE S9 PROLYL OLIGOPEPTIDASE CATALYTIC DOMAIN-CONTAINING PROTEIN"/>
    <property type="match status" value="1"/>
</dbReference>
<organism evidence="3 4">
    <name type="scientific">Nonomuraea typhae</name>
    <dbReference type="NCBI Taxonomy" id="2603600"/>
    <lineage>
        <taxon>Bacteria</taxon>
        <taxon>Bacillati</taxon>
        <taxon>Actinomycetota</taxon>
        <taxon>Actinomycetes</taxon>
        <taxon>Streptosporangiales</taxon>
        <taxon>Streptosporangiaceae</taxon>
        <taxon>Nonomuraea</taxon>
    </lineage>
</organism>
<dbReference type="EMBL" id="JBITGY010000015">
    <property type="protein sequence ID" value="MFI6504500.1"/>
    <property type="molecule type" value="Genomic_DNA"/>
</dbReference>
<dbReference type="Gene3D" id="3.40.50.1820">
    <property type="entry name" value="alpha/beta hydrolase"/>
    <property type="match status" value="1"/>
</dbReference>
<dbReference type="Pfam" id="PF00326">
    <property type="entry name" value="Peptidase_S9"/>
    <property type="match status" value="1"/>
</dbReference>
<dbReference type="Gene3D" id="2.120.10.30">
    <property type="entry name" value="TolB, C-terminal domain"/>
    <property type="match status" value="1"/>
</dbReference>
<feature type="region of interest" description="Disordered" evidence="1">
    <location>
        <begin position="209"/>
        <end position="228"/>
    </location>
</feature>
<comment type="caution">
    <text evidence="3">The sequence shown here is derived from an EMBL/GenBank/DDBJ whole genome shotgun (WGS) entry which is preliminary data.</text>
</comment>
<evidence type="ECO:0000256" key="1">
    <source>
        <dbReference type="SAM" id="MobiDB-lite"/>
    </source>
</evidence>
<reference evidence="3 4" key="1">
    <citation type="submission" date="2024-10" db="EMBL/GenBank/DDBJ databases">
        <title>The Natural Products Discovery Center: Release of the First 8490 Sequenced Strains for Exploring Actinobacteria Biosynthetic Diversity.</title>
        <authorList>
            <person name="Kalkreuter E."/>
            <person name="Kautsar S.A."/>
            <person name="Yang D."/>
            <person name="Bader C.D."/>
            <person name="Teijaro C.N."/>
            <person name="Fluegel L."/>
            <person name="Davis C.M."/>
            <person name="Simpson J.R."/>
            <person name="Lauterbach L."/>
            <person name="Steele A.D."/>
            <person name="Gui C."/>
            <person name="Meng S."/>
            <person name="Li G."/>
            <person name="Viehrig K."/>
            <person name="Ye F."/>
            <person name="Su P."/>
            <person name="Kiefer A.F."/>
            <person name="Nichols A."/>
            <person name="Cepeda A.J."/>
            <person name="Yan W."/>
            <person name="Fan B."/>
            <person name="Jiang Y."/>
            <person name="Adhikari A."/>
            <person name="Zheng C.-J."/>
            <person name="Schuster L."/>
            <person name="Cowan T.M."/>
            <person name="Smanski M.J."/>
            <person name="Chevrette M.G."/>
            <person name="De Carvalho L.P.S."/>
            <person name="Shen B."/>
        </authorList>
    </citation>
    <scope>NUCLEOTIDE SEQUENCE [LARGE SCALE GENOMIC DNA]</scope>
    <source>
        <strain evidence="3 4">NPDC050545</strain>
    </source>
</reference>